<evidence type="ECO:0000256" key="4">
    <source>
        <dbReference type="ARBA" id="ARBA00023136"/>
    </source>
</evidence>
<comment type="caution">
    <text evidence="6">The sequence shown here is derived from an EMBL/GenBank/DDBJ whole genome shotgun (WGS) entry which is preliminary data.</text>
</comment>
<dbReference type="InterPro" id="IPR032808">
    <property type="entry name" value="DoxX"/>
</dbReference>
<name>A0A5B0G962_9BURK</name>
<keyword evidence="3 5" id="KW-1133">Transmembrane helix</keyword>
<dbReference type="EMBL" id="VTUZ01000057">
    <property type="protein sequence ID" value="KAA0998519.1"/>
    <property type="molecule type" value="Genomic_DNA"/>
</dbReference>
<accession>A0A5B0G962</accession>
<keyword evidence="7" id="KW-1185">Reference proteome</keyword>
<dbReference type="AlphaFoldDB" id="A0A5B0G962"/>
<evidence type="ECO:0000256" key="2">
    <source>
        <dbReference type="ARBA" id="ARBA00022692"/>
    </source>
</evidence>
<evidence type="ECO:0000256" key="5">
    <source>
        <dbReference type="SAM" id="Phobius"/>
    </source>
</evidence>
<protein>
    <submittedName>
        <fullName evidence="6">DoxX family membrane protein</fullName>
    </submittedName>
</protein>
<reference evidence="6 7" key="1">
    <citation type="submission" date="2019-08" db="EMBL/GenBank/DDBJ databases">
        <title>Paraburkholderia sp. DCY113.</title>
        <authorList>
            <person name="Kang J."/>
        </authorList>
    </citation>
    <scope>NUCLEOTIDE SEQUENCE [LARGE SCALE GENOMIC DNA]</scope>
    <source>
        <strain evidence="6 7">DCY113</strain>
    </source>
</reference>
<dbReference type="Pfam" id="PF13564">
    <property type="entry name" value="DoxX_2"/>
    <property type="match status" value="1"/>
</dbReference>
<feature type="transmembrane region" description="Helical" evidence="5">
    <location>
        <begin position="38"/>
        <end position="56"/>
    </location>
</feature>
<comment type="subcellular location">
    <subcellularLocation>
        <location evidence="1">Membrane</location>
        <topology evidence="1">Multi-pass membrane protein</topology>
    </subcellularLocation>
</comment>
<gene>
    <name evidence="6" type="ORF">FVF58_44355</name>
</gene>
<dbReference type="RefSeq" id="WP_149675928.1">
    <property type="nucleotide sequence ID" value="NZ_VTUZ01000057.1"/>
</dbReference>
<feature type="transmembrane region" description="Helical" evidence="5">
    <location>
        <begin position="62"/>
        <end position="79"/>
    </location>
</feature>
<proteinExistence type="predicted"/>
<organism evidence="6 7">
    <name type="scientific">Paraburkholderia panacisoli</name>
    <dbReference type="NCBI Taxonomy" id="2603818"/>
    <lineage>
        <taxon>Bacteria</taxon>
        <taxon>Pseudomonadati</taxon>
        <taxon>Pseudomonadota</taxon>
        <taxon>Betaproteobacteria</taxon>
        <taxon>Burkholderiales</taxon>
        <taxon>Burkholderiaceae</taxon>
        <taxon>Paraburkholderia</taxon>
    </lineage>
</organism>
<feature type="transmembrane region" description="Helical" evidence="5">
    <location>
        <begin position="6"/>
        <end position="26"/>
    </location>
</feature>
<evidence type="ECO:0000313" key="7">
    <source>
        <dbReference type="Proteomes" id="UP000325273"/>
    </source>
</evidence>
<evidence type="ECO:0000256" key="3">
    <source>
        <dbReference type="ARBA" id="ARBA00022989"/>
    </source>
</evidence>
<keyword evidence="2 5" id="KW-0812">Transmembrane</keyword>
<dbReference type="Proteomes" id="UP000325273">
    <property type="component" value="Unassembled WGS sequence"/>
</dbReference>
<evidence type="ECO:0000313" key="6">
    <source>
        <dbReference type="EMBL" id="KAA0998519.1"/>
    </source>
</evidence>
<evidence type="ECO:0000256" key="1">
    <source>
        <dbReference type="ARBA" id="ARBA00004141"/>
    </source>
</evidence>
<sequence length="103" mass="11221">MNYVNLIIAFAFLAAAIVNLIGPPAIRAEFAKWGYPGWFRVTVATVELVGSILLFAPGAQRLGALILLVLTLGILASFARSKEWMRMQYPLVLLFLLATNVAA</sequence>
<dbReference type="GO" id="GO:0016020">
    <property type="term" value="C:membrane"/>
    <property type="evidence" value="ECO:0007669"/>
    <property type="project" value="UniProtKB-SubCell"/>
</dbReference>
<keyword evidence="4 5" id="KW-0472">Membrane</keyword>